<dbReference type="SUPFAM" id="SSF53335">
    <property type="entry name" value="S-adenosyl-L-methionine-dependent methyltransferases"/>
    <property type="match status" value="1"/>
</dbReference>
<dbReference type="InterPro" id="IPR001737">
    <property type="entry name" value="KsgA/Erm"/>
</dbReference>
<evidence type="ECO:0000256" key="6">
    <source>
        <dbReference type="ARBA" id="ARBA00024915"/>
    </source>
</evidence>
<organism evidence="9 10">
    <name type="scientific">Cutaneotrichosporon cavernicola</name>
    <dbReference type="NCBI Taxonomy" id="279322"/>
    <lineage>
        <taxon>Eukaryota</taxon>
        <taxon>Fungi</taxon>
        <taxon>Dikarya</taxon>
        <taxon>Basidiomycota</taxon>
        <taxon>Agaricomycotina</taxon>
        <taxon>Tremellomycetes</taxon>
        <taxon>Trichosporonales</taxon>
        <taxon>Trichosporonaceae</taxon>
        <taxon>Cutaneotrichosporon</taxon>
    </lineage>
</organism>
<evidence type="ECO:0000256" key="5">
    <source>
        <dbReference type="ARBA" id="ARBA00022884"/>
    </source>
</evidence>
<gene>
    <name evidence="9" type="primary">MTF1</name>
    <name evidence="9" type="ORF">CcaverHIS019_0408290</name>
</gene>
<name>A0AA48QW31_9TREE</name>
<dbReference type="GO" id="GO:0005759">
    <property type="term" value="C:mitochondrial matrix"/>
    <property type="evidence" value="ECO:0007669"/>
    <property type="project" value="TreeGrafter"/>
</dbReference>
<dbReference type="Pfam" id="PF00398">
    <property type="entry name" value="RrnaAD"/>
    <property type="match status" value="1"/>
</dbReference>
<dbReference type="EC" id="2.1.1.-" evidence="7"/>
<dbReference type="Proteomes" id="UP001233271">
    <property type="component" value="Chromosome 4"/>
</dbReference>
<reference evidence="9" key="1">
    <citation type="journal article" date="2023" name="BMC Genomics">
        <title>Chromosome-level genome assemblies of Cutaneotrichosporon spp. (Trichosporonales, Basidiomycota) reveal imbalanced evolution between nucleotide sequences and chromosome synteny.</title>
        <authorList>
            <person name="Kobayashi Y."/>
            <person name="Kayamori A."/>
            <person name="Aoki K."/>
            <person name="Shiwa Y."/>
            <person name="Matsutani M."/>
            <person name="Fujita N."/>
            <person name="Sugita T."/>
            <person name="Iwasaki W."/>
            <person name="Tanaka N."/>
            <person name="Takashima M."/>
        </authorList>
    </citation>
    <scope>NUCLEOTIDE SEQUENCE</scope>
    <source>
        <strain evidence="9">HIS019</strain>
    </source>
</reference>
<accession>A0AA48QW31</accession>
<dbReference type="Gene3D" id="1.10.8.100">
    <property type="entry name" value="Ribosomal RNA adenine dimethylase-like, domain 2"/>
    <property type="match status" value="1"/>
</dbReference>
<keyword evidence="2 7" id="KW-0489">Methyltransferase</keyword>
<comment type="function">
    <text evidence="6">Mitochondrial transcription factor that confers selective promoter recognition on the core subunit of the yeast mitochondrial RNA polymerase. Interacts with DNA in a non-specific manner.</text>
</comment>
<keyword evidence="7" id="KW-0698">rRNA processing</keyword>
<evidence type="ECO:0000313" key="10">
    <source>
        <dbReference type="Proteomes" id="UP001233271"/>
    </source>
</evidence>
<keyword evidence="4 7" id="KW-0949">S-adenosyl-L-methionine</keyword>
<evidence type="ECO:0000256" key="4">
    <source>
        <dbReference type="ARBA" id="ARBA00022691"/>
    </source>
</evidence>
<dbReference type="InterPro" id="IPR023165">
    <property type="entry name" value="rRNA_Ade_diMease-like_C"/>
</dbReference>
<evidence type="ECO:0000256" key="1">
    <source>
        <dbReference type="ARBA" id="ARBA00004173"/>
    </source>
</evidence>
<dbReference type="GO" id="GO:0034246">
    <property type="term" value="F:mitochondrial transcription factor activity"/>
    <property type="evidence" value="ECO:0007669"/>
    <property type="project" value="TreeGrafter"/>
</dbReference>
<protein>
    <recommendedName>
        <fullName evidence="7">rRNA adenine N(6)-methyltransferase</fullName>
        <ecNumber evidence="7">2.1.1.-</ecNumber>
    </recommendedName>
</protein>
<feature type="region of interest" description="Disordered" evidence="8">
    <location>
        <begin position="337"/>
        <end position="379"/>
    </location>
</feature>
<dbReference type="RefSeq" id="XP_060457274.1">
    <property type="nucleotide sequence ID" value="XM_060600707.1"/>
</dbReference>
<dbReference type="GeneID" id="85495879"/>
<dbReference type="GO" id="GO:0006391">
    <property type="term" value="P:transcription initiation at mitochondrial promoter"/>
    <property type="evidence" value="ECO:0007669"/>
    <property type="project" value="TreeGrafter"/>
</dbReference>
<feature type="compositionally biased region" description="Basic and acidic residues" evidence="8">
    <location>
        <begin position="337"/>
        <end position="349"/>
    </location>
</feature>
<dbReference type="InterPro" id="IPR029063">
    <property type="entry name" value="SAM-dependent_MTases_sf"/>
</dbReference>
<dbReference type="KEGG" id="ccac:CcaHIS019_0408290"/>
<sequence length="527" mass="58934">MPRLRLPPLPLPSQWSNYVPRIGKNTQEGSGSRELTRRTVLANKKLTDQFVRALGIRKDEVVLEAYPSLGQLTRSLLAGGVDTTRAADWKKVTQEQEVVGPRAGQVKRRNLKDFDYPEWDVKTAPVYKVPQGVDESKVIVPKAVVAVEPHVTLFSRGLGFDPDLAPASYWDYNNAKNAEELERLNEMRGTTPVYPSILEKNLLMCPDSVFEWTTIPRILDNPLVWNNFPVFDASKDGVAATMRPWEADVPPITVVSTMPETVMGDQLIAQWVSSAIGEPGEERGWLWAFGRVRLAMLVPSGQYDRLMASPGETIHCKLSVMAHALFHMRPLPPYHHVPDVDKQSHRTDPSYEEAVAAASTRKTKSKRQPTPAPPPINEVTSTVAGDFWPQIGRHAGLKGASKVSPDKALVRPPLLGVEMIPRRDSPIKLTQREEWEFVLRHCFVQEASPLSDAIPKLAFGAGNLIPKIRESEETSQFEGVGVNPETPIRNVTIEQWQRIVDVFAKWPFKPNLLILDALEDNRQIGTS</sequence>
<keyword evidence="5" id="KW-0694">RNA-binding</keyword>
<dbReference type="Gene3D" id="3.40.50.150">
    <property type="entry name" value="Vaccinia Virus protein VP39"/>
    <property type="match status" value="2"/>
</dbReference>
<evidence type="ECO:0000256" key="2">
    <source>
        <dbReference type="ARBA" id="ARBA00022603"/>
    </source>
</evidence>
<evidence type="ECO:0000256" key="8">
    <source>
        <dbReference type="SAM" id="MobiDB-lite"/>
    </source>
</evidence>
<dbReference type="GO" id="GO:0003723">
    <property type="term" value="F:RNA binding"/>
    <property type="evidence" value="ECO:0007669"/>
    <property type="project" value="UniProtKB-KW"/>
</dbReference>
<dbReference type="EMBL" id="AP028215">
    <property type="protein sequence ID" value="BEI92009.1"/>
    <property type="molecule type" value="Genomic_DNA"/>
</dbReference>
<keyword evidence="10" id="KW-1185">Reference proteome</keyword>
<keyword evidence="3 7" id="KW-0808">Transferase</keyword>
<proteinExistence type="inferred from homology"/>
<dbReference type="GO" id="GO:0000179">
    <property type="term" value="F:rRNA (adenine-N6,N6-)-dimethyltransferase activity"/>
    <property type="evidence" value="ECO:0007669"/>
    <property type="project" value="TreeGrafter"/>
</dbReference>
<dbReference type="PANTHER" id="PTHR11727">
    <property type="entry name" value="DIMETHYLADENOSINE TRANSFERASE"/>
    <property type="match status" value="1"/>
</dbReference>
<dbReference type="PANTHER" id="PTHR11727:SF17">
    <property type="entry name" value="DIMETHYLADENOSINE TRANSFERASE 1, MITOCHONDRIAL"/>
    <property type="match status" value="1"/>
</dbReference>
<evidence type="ECO:0000256" key="3">
    <source>
        <dbReference type="ARBA" id="ARBA00022679"/>
    </source>
</evidence>
<comment type="similarity">
    <text evidence="7">Belongs to the class I-like SAM-binding methyltransferase superfamily. rRNA adenine N(6)-methyltransferase family.</text>
</comment>
<evidence type="ECO:0000313" key="9">
    <source>
        <dbReference type="EMBL" id="BEI92009.1"/>
    </source>
</evidence>
<comment type="subcellular location">
    <subcellularLocation>
        <location evidence="1">Mitochondrion</location>
    </subcellularLocation>
</comment>
<evidence type="ECO:0000256" key="7">
    <source>
        <dbReference type="RuleBase" id="RU362106"/>
    </source>
</evidence>
<dbReference type="AlphaFoldDB" id="A0AA48QW31"/>